<feature type="region of interest" description="Disordered" evidence="1">
    <location>
        <begin position="1"/>
        <end position="25"/>
    </location>
</feature>
<reference evidence="2 3" key="1">
    <citation type="journal article" date="2023" name="Plants (Basel)">
        <title>Bridging the Gap: Combining Genomics and Transcriptomics Approaches to Understand Stylosanthes scabra, an Orphan Legume from the Brazilian Caatinga.</title>
        <authorList>
            <person name="Ferreira-Neto J.R.C."/>
            <person name="da Silva M.D."/>
            <person name="Binneck E."/>
            <person name="de Melo N.F."/>
            <person name="da Silva R.H."/>
            <person name="de Melo A.L.T.M."/>
            <person name="Pandolfi V."/>
            <person name="Bustamante F.O."/>
            <person name="Brasileiro-Vidal A.C."/>
            <person name="Benko-Iseppon A.M."/>
        </authorList>
    </citation>
    <scope>NUCLEOTIDE SEQUENCE [LARGE SCALE GENOMIC DNA]</scope>
    <source>
        <tissue evidence="2">Leaves</tissue>
    </source>
</reference>
<dbReference type="Proteomes" id="UP001341840">
    <property type="component" value="Unassembled WGS sequence"/>
</dbReference>
<organism evidence="2 3">
    <name type="scientific">Stylosanthes scabra</name>
    <dbReference type="NCBI Taxonomy" id="79078"/>
    <lineage>
        <taxon>Eukaryota</taxon>
        <taxon>Viridiplantae</taxon>
        <taxon>Streptophyta</taxon>
        <taxon>Embryophyta</taxon>
        <taxon>Tracheophyta</taxon>
        <taxon>Spermatophyta</taxon>
        <taxon>Magnoliopsida</taxon>
        <taxon>eudicotyledons</taxon>
        <taxon>Gunneridae</taxon>
        <taxon>Pentapetalae</taxon>
        <taxon>rosids</taxon>
        <taxon>fabids</taxon>
        <taxon>Fabales</taxon>
        <taxon>Fabaceae</taxon>
        <taxon>Papilionoideae</taxon>
        <taxon>50 kb inversion clade</taxon>
        <taxon>dalbergioids sensu lato</taxon>
        <taxon>Dalbergieae</taxon>
        <taxon>Pterocarpus clade</taxon>
        <taxon>Stylosanthes</taxon>
    </lineage>
</organism>
<dbReference type="EMBL" id="JASCZI010211647">
    <property type="protein sequence ID" value="MED6195502.1"/>
    <property type="molecule type" value="Genomic_DNA"/>
</dbReference>
<evidence type="ECO:0000313" key="3">
    <source>
        <dbReference type="Proteomes" id="UP001341840"/>
    </source>
</evidence>
<evidence type="ECO:0000256" key="1">
    <source>
        <dbReference type="SAM" id="MobiDB-lite"/>
    </source>
</evidence>
<protein>
    <submittedName>
        <fullName evidence="2">Uncharacterized protein</fullName>
    </submittedName>
</protein>
<comment type="caution">
    <text evidence="2">The sequence shown here is derived from an EMBL/GenBank/DDBJ whole genome shotgun (WGS) entry which is preliminary data.</text>
</comment>
<sequence length="106" mass="11786">MDILEPPEPDRVNGSSNSNMQHEEDNVVELEFLEGSLDVAMDEGDPMEDGDGQEVSLDANGAQQPLTYTLEEVLKMEVENPKAVFVFMKPEGIFNVSQEEAKEKGR</sequence>
<proteinExistence type="predicted"/>
<evidence type="ECO:0000313" key="2">
    <source>
        <dbReference type="EMBL" id="MED6195502.1"/>
    </source>
</evidence>
<name>A0ABU6XC32_9FABA</name>
<keyword evidence="3" id="KW-1185">Reference proteome</keyword>
<accession>A0ABU6XC32</accession>
<gene>
    <name evidence="2" type="ORF">PIB30_038448</name>
</gene>